<accession>M2U2L2</accession>
<evidence type="ECO:0000259" key="2">
    <source>
        <dbReference type="PROSITE" id="PS52015"/>
    </source>
</evidence>
<organism evidence="3 4">
    <name type="scientific">Pacificimonas flava</name>
    <dbReference type="NCBI Taxonomy" id="1234595"/>
    <lineage>
        <taxon>Bacteria</taxon>
        <taxon>Pseudomonadati</taxon>
        <taxon>Pseudomonadota</taxon>
        <taxon>Alphaproteobacteria</taxon>
        <taxon>Sphingomonadales</taxon>
        <taxon>Sphingosinicellaceae</taxon>
        <taxon>Pacificimonas</taxon>
    </lineage>
</organism>
<dbReference type="Gene3D" id="3.30.1150.10">
    <property type="match status" value="1"/>
</dbReference>
<sequence length="107" mass="11511">MLMVAPAVLAWAGPVKAAWRERAVSHIVSHQVMPRSAELRGVSCRTNLTITVDGNGLVTRYDVAPRCSSDILARATDDLMLTLPQFPPPPQRKGGTAVLPISWPPTG</sequence>
<feature type="domain" description="TonB C-terminal" evidence="2">
    <location>
        <begin position="18"/>
        <end position="107"/>
    </location>
</feature>
<dbReference type="GO" id="GO:0055085">
    <property type="term" value="P:transmembrane transport"/>
    <property type="evidence" value="ECO:0007669"/>
    <property type="project" value="InterPro"/>
</dbReference>
<keyword evidence="4" id="KW-1185">Reference proteome</keyword>
<proteinExistence type="predicted"/>
<dbReference type="InterPro" id="IPR037682">
    <property type="entry name" value="TonB_C"/>
</dbReference>
<dbReference type="AlphaFoldDB" id="M2U2L2"/>
<reference evidence="3 4" key="1">
    <citation type="journal article" date="2013" name="Genome Announc.">
        <title>Draft Genome Sequence of Strain JLT2015T, Belonging to the Family Sphingomonadaceae of the Alphaproteobacteria.</title>
        <authorList>
            <person name="Tang K."/>
            <person name="Liu K."/>
            <person name="Li S."/>
            <person name="Jiao N."/>
        </authorList>
    </citation>
    <scope>NUCLEOTIDE SEQUENCE [LARGE SCALE GENOMIC DNA]</scope>
    <source>
        <strain evidence="3 4">JLT2015</strain>
    </source>
</reference>
<evidence type="ECO:0000313" key="4">
    <source>
        <dbReference type="Proteomes" id="UP000011717"/>
    </source>
</evidence>
<protein>
    <recommendedName>
        <fullName evidence="2">TonB C-terminal domain-containing protein</fullName>
    </recommendedName>
</protein>
<dbReference type="PROSITE" id="PS52015">
    <property type="entry name" value="TONB_CTD"/>
    <property type="match status" value="1"/>
</dbReference>
<dbReference type="SUPFAM" id="SSF74653">
    <property type="entry name" value="TolA/TonB C-terminal domain"/>
    <property type="match status" value="1"/>
</dbReference>
<gene>
    <name evidence="3" type="ORF">C725_2498</name>
</gene>
<feature type="region of interest" description="Disordered" evidence="1">
    <location>
        <begin position="86"/>
        <end position="107"/>
    </location>
</feature>
<dbReference type="EMBL" id="AMRV01000009">
    <property type="protein sequence ID" value="EMD82212.1"/>
    <property type="molecule type" value="Genomic_DNA"/>
</dbReference>
<comment type="caution">
    <text evidence="3">The sequence shown here is derived from an EMBL/GenBank/DDBJ whole genome shotgun (WGS) entry which is preliminary data.</text>
</comment>
<name>M2U2L2_9SPHN</name>
<evidence type="ECO:0000256" key="1">
    <source>
        <dbReference type="SAM" id="MobiDB-lite"/>
    </source>
</evidence>
<evidence type="ECO:0000313" key="3">
    <source>
        <dbReference type="EMBL" id="EMD82212.1"/>
    </source>
</evidence>
<dbReference type="Proteomes" id="UP000011717">
    <property type="component" value="Unassembled WGS sequence"/>
</dbReference>